<comment type="caution">
    <text evidence="2">The sequence shown here is derived from an EMBL/GenBank/DDBJ whole genome shotgun (WGS) entry which is preliminary data.</text>
</comment>
<dbReference type="PROSITE" id="PS51257">
    <property type="entry name" value="PROKAR_LIPOPROTEIN"/>
    <property type="match status" value="1"/>
</dbReference>
<accession>A0A101SUE5</accession>
<name>A0A101SUE5_9ACTN</name>
<keyword evidence="1" id="KW-0732">Signal</keyword>
<dbReference type="RefSeq" id="WP_055636667.1">
    <property type="nucleotide sequence ID" value="NZ_JBIRRP010000009.1"/>
</dbReference>
<evidence type="ECO:0000313" key="3">
    <source>
        <dbReference type="Proteomes" id="UP000052982"/>
    </source>
</evidence>
<feature type="signal peptide" evidence="1">
    <location>
        <begin position="1"/>
        <end position="27"/>
    </location>
</feature>
<sequence length="123" mass="12845">MICRSRAGRRAAAVVLLLAVAGCTGHSAVGTIEYTTPEKRVVQIQSPSRDGCHPLPGGAHHVTNHTDDDIRLYANADCVLTTAGNDQSGRTGGEAFYLGTQMSVEYTPGQSPWLSYSVVGGGG</sequence>
<evidence type="ECO:0000256" key="1">
    <source>
        <dbReference type="SAM" id="SignalP"/>
    </source>
</evidence>
<evidence type="ECO:0000313" key="2">
    <source>
        <dbReference type="EMBL" id="KUN80153.1"/>
    </source>
</evidence>
<dbReference type="AlphaFoldDB" id="A0A101SUE5"/>
<proteinExistence type="predicted"/>
<dbReference type="EMBL" id="LMWW01000045">
    <property type="protein sequence ID" value="KUN80153.1"/>
    <property type="molecule type" value="Genomic_DNA"/>
</dbReference>
<feature type="chain" id="PRO_5007106565" evidence="1">
    <location>
        <begin position="28"/>
        <end position="123"/>
    </location>
</feature>
<organism evidence="2 3">
    <name type="scientific">Streptomyces griseoruber</name>
    <dbReference type="NCBI Taxonomy" id="1943"/>
    <lineage>
        <taxon>Bacteria</taxon>
        <taxon>Bacillati</taxon>
        <taxon>Actinomycetota</taxon>
        <taxon>Actinomycetes</taxon>
        <taxon>Kitasatosporales</taxon>
        <taxon>Streptomycetaceae</taxon>
        <taxon>Streptomyces</taxon>
    </lineage>
</organism>
<dbReference type="STRING" id="1943.AQJ64_27500"/>
<gene>
    <name evidence="2" type="ORF">AQJ64_27500</name>
</gene>
<dbReference type="Proteomes" id="UP000052982">
    <property type="component" value="Unassembled WGS sequence"/>
</dbReference>
<reference evidence="2 3" key="1">
    <citation type="submission" date="2015-10" db="EMBL/GenBank/DDBJ databases">
        <title>Draft genome sequence of Streptomyces griseoruber DSM 40281, type strain for the species Streptomyces griseoruber.</title>
        <authorList>
            <person name="Ruckert C."/>
            <person name="Winkler A."/>
            <person name="Kalinowski J."/>
            <person name="Kampfer P."/>
            <person name="Glaeser S."/>
        </authorList>
    </citation>
    <scope>NUCLEOTIDE SEQUENCE [LARGE SCALE GENOMIC DNA]</scope>
    <source>
        <strain evidence="2 3">DSM 40281</strain>
    </source>
</reference>
<keyword evidence="3" id="KW-1185">Reference proteome</keyword>
<dbReference type="OrthoDB" id="4210620at2"/>
<protein>
    <submittedName>
        <fullName evidence="2">Uncharacterized protein</fullName>
    </submittedName>
</protein>